<dbReference type="Proteomes" id="UP001379533">
    <property type="component" value="Chromosome"/>
</dbReference>
<reference evidence="1 2" key="1">
    <citation type="submission" date="2021-12" db="EMBL/GenBank/DDBJ databases">
        <title>Discovery of the Pendulisporaceae a myxobacterial family with distinct sporulation behavior and unique specialized metabolism.</title>
        <authorList>
            <person name="Garcia R."/>
            <person name="Popoff A."/>
            <person name="Bader C.D."/>
            <person name="Loehr J."/>
            <person name="Walesch S."/>
            <person name="Walt C."/>
            <person name="Boldt J."/>
            <person name="Bunk B."/>
            <person name="Haeckl F.J.F.P.J."/>
            <person name="Gunesch A.P."/>
            <person name="Birkelbach J."/>
            <person name="Nuebel U."/>
            <person name="Pietschmann T."/>
            <person name="Bach T."/>
            <person name="Mueller R."/>
        </authorList>
    </citation>
    <scope>NUCLEOTIDE SEQUENCE [LARGE SCALE GENOMIC DNA]</scope>
    <source>
        <strain evidence="1 2">MSr12523</strain>
    </source>
</reference>
<dbReference type="EMBL" id="CP089982">
    <property type="protein sequence ID" value="WXA99099.1"/>
    <property type="molecule type" value="Genomic_DNA"/>
</dbReference>
<keyword evidence="2" id="KW-1185">Reference proteome</keyword>
<organism evidence="1 2">
    <name type="scientific">Pendulispora brunnea</name>
    <dbReference type="NCBI Taxonomy" id="2905690"/>
    <lineage>
        <taxon>Bacteria</taxon>
        <taxon>Pseudomonadati</taxon>
        <taxon>Myxococcota</taxon>
        <taxon>Myxococcia</taxon>
        <taxon>Myxococcales</taxon>
        <taxon>Sorangiineae</taxon>
        <taxon>Pendulisporaceae</taxon>
        <taxon>Pendulispora</taxon>
    </lineage>
</organism>
<accession>A0ABZ2KQ05</accession>
<name>A0ABZ2KQ05_9BACT</name>
<sequence length="133" mass="14787">MSTARVAQLLEQIDQLSDAEQLEFEDALEQRRLASMRVAAGLRTAEAHRELVATWGRLQTAIRARQIAGLTLEPSGTELAERGLLGPEESKRYVAIGRLVRDPTTTEAPGFFLQRCTKELEYLIDDVEAGAYV</sequence>
<evidence type="ECO:0000313" key="2">
    <source>
        <dbReference type="Proteomes" id="UP001379533"/>
    </source>
</evidence>
<gene>
    <name evidence="1" type="ORF">LZC95_20030</name>
</gene>
<proteinExistence type="predicted"/>
<evidence type="ECO:0000313" key="1">
    <source>
        <dbReference type="EMBL" id="WXA99099.1"/>
    </source>
</evidence>
<protein>
    <submittedName>
        <fullName evidence="1">Uncharacterized protein</fullName>
    </submittedName>
</protein>
<dbReference type="RefSeq" id="WP_394849729.1">
    <property type="nucleotide sequence ID" value="NZ_CP089982.1"/>
</dbReference>